<evidence type="ECO:0000256" key="2">
    <source>
        <dbReference type="ARBA" id="ARBA00004613"/>
    </source>
</evidence>
<evidence type="ECO:0000256" key="5">
    <source>
        <dbReference type="ARBA" id="ARBA00022525"/>
    </source>
</evidence>
<dbReference type="GO" id="GO:0046872">
    <property type="term" value="F:metal ion binding"/>
    <property type="evidence" value="ECO:0007669"/>
    <property type="project" value="UniProtKB-UniRule"/>
</dbReference>
<comment type="caution">
    <text evidence="15">Lacks conserved residue(s) required for the propagation of feature annotation.</text>
</comment>
<dbReference type="GeneID" id="75832217"/>
<evidence type="ECO:0000256" key="14">
    <source>
        <dbReference type="ARBA" id="ARBA00023288"/>
    </source>
</evidence>
<keyword evidence="13" id="KW-0325">Glycoprotein</keyword>
<evidence type="ECO:0000256" key="9">
    <source>
        <dbReference type="ARBA" id="ARBA00022729"/>
    </source>
</evidence>
<keyword evidence="9 16" id="KW-0732">Signal</keyword>
<dbReference type="PROSITE" id="PS52012">
    <property type="entry name" value="CFEM"/>
    <property type="match status" value="1"/>
</dbReference>
<dbReference type="PANTHER" id="PTHR37928:SF2">
    <property type="entry name" value="GPI ANCHORED CFEM DOMAIN PROTEIN (AFU_ORTHOLOGUE AFUA_6G10580)"/>
    <property type="match status" value="1"/>
</dbReference>
<name>A0A9Q0BD11_9HYPO</name>
<dbReference type="PANTHER" id="PTHR37928">
    <property type="entry name" value="CFEM DOMAIN PROTEIN (AFU_ORTHOLOGUE AFUA_6G14090)"/>
    <property type="match status" value="1"/>
</dbReference>
<dbReference type="OrthoDB" id="3065412at2759"/>
<reference evidence="18" key="2">
    <citation type="submission" date="2022-07" db="EMBL/GenBank/DDBJ databases">
        <authorList>
            <person name="Goncalves M.F.M."/>
            <person name="Hilario S."/>
            <person name="Van De Peer Y."/>
            <person name="Esteves A.C."/>
            <person name="Alves A."/>
        </authorList>
    </citation>
    <scope>NUCLEOTIDE SEQUENCE</scope>
    <source>
        <strain evidence="18">MUM 19.33</strain>
    </source>
</reference>
<dbReference type="RefSeq" id="XP_051360560.1">
    <property type="nucleotide sequence ID" value="XM_051508268.1"/>
</dbReference>
<keyword evidence="14" id="KW-0449">Lipoprotein</keyword>
<dbReference type="InterPro" id="IPR008427">
    <property type="entry name" value="Extracellular_membr_CFEM_dom"/>
</dbReference>
<sequence length="95" mass="9845">MQFQIIATAFLATLCAAQGAPDLEGLPECAQSCFVDNVPISGCDDASDFACLCGSSEYINSVTTCVLVESGCSLTEALEARGWAQDTCEEAGVPI</sequence>
<evidence type="ECO:0000256" key="10">
    <source>
        <dbReference type="ARBA" id="ARBA00023004"/>
    </source>
</evidence>
<dbReference type="Pfam" id="PF05730">
    <property type="entry name" value="CFEM"/>
    <property type="match status" value="1"/>
</dbReference>
<accession>A0A9Q0BD11</accession>
<keyword evidence="7" id="KW-0336">GPI-anchor</keyword>
<evidence type="ECO:0000256" key="1">
    <source>
        <dbReference type="ARBA" id="ARBA00004609"/>
    </source>
</evidence>
<reference evidence="18" key="1">
    <citation type="journal article" date="2021" name="J Fungi (Basel)">
        <title>Genomic and Metabolomic Analyses of the Marine Fungus Emericellopsis cladophorae: Insights into Saltwater Adaptability Mechanisms and Its Biosynthetic Potential.</title>
        <authorList>
            <person name="Goncalves M.F.M."/>
            <person name="Hilario S."/>
            <person name="Van de Peer Y."/>
            <person name="Esteves A.C."/>
            <person name="Alves A."/>
        </authorList>
    </citation>
    <scope>NUCLEOTIDE SEQUENCE</scope>
    <source>
        <strain evidence="18">MUM 19.33</strain>
    </source>
</reference>
<feature type="signal peptide" evidence="16">
    <location>
        <begin position="1"/>
        <end position="19"/>
    </location>
</feature>
<evidence type="ECO:0000256" key="8">
    <source>
        <dbReference type="ARBA" id="ARBA00022723"/>
    </source>
</evidence>
<keyword evidence="6 15" id="KW-0349">Heme</keyword>
<evidence type="ECO:0000256" key="7">
    <source>
        <dbReference type="ARBA" id="ARBA00022622"/>
    </source>
</evidence>
<evidence type="ECO:0000313" key="18">
    <source>
        <dbReference type="EMBL" id="KAI6779704.1"/>
    </source>
</evidence>
<evidence type="ECO:0000256" key="11">
    <source>
        <dbReference type="ARBA" id="ARBA00023136"/>
    </source>
</evidence>
<comment type="similarity">
    <text evidence="3">Belongs to the RBT5 family.</text>
</comment>
<keyword evidence="12" id="KW-1015">Disulfide bond</keyword>
<keyword evidence="5" id="KW-0964">Secreted</keyword>
<evidence type="ECO:0000256" key="6">
    <source>
        <dbReference type="ARBA" id="ARBA00022617"/>
    </source>
</evidence>
<feature type="domain" description="CFEM" evidence="17">
    <location>
        <begin position="1"/>
        <end position="95"/>
    </location>
</feature>
<evidence type="ECO:0000259" key="17">
    <source>
        <dbReference type="PROSITE" id="PS52012"/>
    </source>
</evidence>
<gene>
    <name evidence="18" type="ORF">J7T54_005734</name>
</gene>
<keyword evidence="10 15" id="KW-0408">Iron</keyword>
<evidence type="ECO:0000256" key="15">
    <source>
        <dbReference type="PROSITE-ProRule" id="PRU01356"/>
    </source>
</evidence>
<keyword evidence="8 15" id="KW-0479">Metal-binding</keyword>
<dbReference type="EMBL" id="JAGIXG020000042">
    <property type="protein sequence ID" value="KAI6779704.1"/>
    <property type="molecule type" value="Genomic_DNA"/>
</dbReference>
<evidence type="ECO:0000256" key="16">
    <source>
        <dbReference type="SAM" id="SignalP"/>
    </source>
</evidence>
<protein>
    <submittedName>
        <fullName evidence="18">CFEM domain-containing protein</fullName>
    </submittedName>
</protein>
<dbReference type="GO" id="GO:0005886">
    <property type="term" value="C:plasma membrane"/>
    <property type="evidence" value="ECO:0007669"/>
    <property type="project" value="UniProtKB-SubCell"/>
</dbReference>
<dbReference type="AlphaFoldDB" id="A0A9Q0BD11"/>
<evidence type="ECO:0000256" key="13">
    <source>
        <dbReference type="ARBA" id="ARBA00023180"/>
    </source>
</evidence>
<dbReference type="SMART" id="SM00747">
    <property type="entry name" value="CFEM"/>
    <property type="match status" value="1"/>
</dbReference>
<organism evidence="18 19">
    <name type="scientific">Emericellopsis cladophorae</name>
    <dbReference type="NCBI Taxonomy" id="2686198"/>
    <lineage>
        <taxon>Eukaryota</taxon>
        <taxon>Fungi</taxon>
        <taxon>Dikarya</taxon>
        <taxon>Ascomycota</taxon>
        <taxon>Pezizomycotina</taxon>
        <taxon>Sordariomycetes</taxon>
        <taxon>Hypocreomycetidae</taxon>
        <taxon>Hypocreales</taxon>
        <taxon>Bionectriaceae</taxon>
        <taxon>Emericellopsis</taxon>
    </lineage>
</organism>
<evidence type="ECO:0000256" key="12">
    <source>
        <dbReference type="ARBA" id="ARBA00023157"/>
    </source>
</evidence>
<keyword evidence="4" id="KW-1003">Cell membrane</keyword>
<evidence type="ECO:0000256" key="3">
    <source>
        <dbReference type="ARBA" id="ARBA00010031"/>
    </source>
</evidence>
<proteinExistence type="inferred from homology"/>
<dbReference type="Proteomes" id="UP001055219">
    <property type="component" value="Unassembled WGS sequence"/>
</dbReference>
<comment type="caution">
    <text evidence="18">The sequence shown here is derived from an EMBL/GenBank/DDBJ whole genome shotgun (WGS) entry which is preliminary data.</text>
</comment>
<dbReference type="GO" id="GO:0005576">
    <property type="term" value="C:extracellular region"/>
    <property type="evidence" value="ECO:0007669"/>
    <property type="project" value="UniProtKB-SubCell"/>
</dbReference>
<evidence type="ECO:0000313" key="19">
    <source>
        <dbReference type="Proteomes" id="UP001055219"/>
    </source>
</evidence>
<dbReference type="GO" id="GO:0098552">
    <property type="term" value="C:side of membrane"/>
    <property type="evidence" value="ECO:0007669"/>
    <property type="project" value="UniProtKB-KW"/>
</dbReference>
<feature type="binding site" description="axial binding residue" evidence="15">
    <location>
        <position position="48"/>
    </location>
    <ligand>
        <name>heme</name>
        <dbReference type="ChEBI" id="CHEBI:30413"/>
    </ligand>
    <ligandPart>
        <name>Fe</name>
        <dbReference type="ChEBI" id="CHEBI:18248"/>
    </ligandPart>
</feature>
<keyword evidence="19" id="KW-1185">Reference proteome</keyword>
<comment type="subcellular location">
    <subcellularLocation>
        <location evidence="1">Cell membrane</location>
        <topology evidence="1">Lipid-anchor</topology>
        <topology evidence="1">GPI-anchor</topology>
    </subcellularLocation>
    <subcellularLocation>
        <location evidence="2">Secreted</location>
    </subcellularLocation>
</comment>
<dbReference type="InterPro" id="IPR051735">
    <property type="entry name" value="CFEM_domain"/>
</dbReference>
<keyword evidence="11" id="KW-0472">Membrane</keyword>
<evidence type="ECO:0000256" key="4">
    <source>
        <dbReference type="ARBA" id="ARBA00022475"/>
    </source>
</evidence>
<feature type="chain" id="PRO_5040368736" evidence="16">
    <location>
        <begin position="20"/>
        <end position="95"/>
    </location>
</feature>